<keyword evidence="2" id="KW-1185">Reference proteome</keyword>
<dbReference type="RefSeq" id="WP_275650222.1">
    <property type="nucleotide sequence ID" value="NZ_JARFVA010000005.1"/>
</dbReference>
<proteinExistence type="predicted"/>
<protein>
    <submittedName>
        <fullName evidence="1">DUF2750 domain-containing protein</fullName>
    </submittedName>
</protein>
<dbReference type="EMBL" id="JARFVA010000005">
    <property type="protein sequence ID" value="MDF0708273.1"/>
    <property type="molecule type" value="Genomic_DNA"/>
</dbReference>
<comment type="caution">
    <text evidence="1">The sequence shown here is derived from an EMBL/GenBank/DDBJ whole genome shotgun (WGS) entry which is preliminary data.</text>
</comment>
<evidence type="ECO:0000313" key="2">
    <source>
        <dbReference type="Proteomes" id="UP001217083"/>
    </source>
</evidence>
<accession>A0ABT5XQV3</accession>
<sequence length="151" mass="17331">MFQDHITVKNRHKKFIKNVSETETVYALKNKTGFATSSSVHYEDEDGNPIGLICFWSESARAKSCIKDGWNEYELAEITLVEFMENWCVGMENDGLLLGTQFDNNMFGFEAEPYELILDLVDELKSLGKDLDFRKFSGIQDLEKQVKAVLE</sequence>
<dbReference type="Proteomes" id="UP001217083">
    <property type="component" value="Unassembled WGS sequence"/>
</dbReference>
<evidence type="ECO:0000313" key="1">
    <source>
        <dbReference type="EMBL" id="MDF0708273.1"/>
    </source>
</evidence>
<dbReference type="Pfam" id="PF11042">
    <property type="entry name" value="DUF2750"/>
    <property type="match status" value="1"/>
</dbReference>
<reference evidence="1 2" key="1">
    <citation type="submission" date="2023-03" db="EMBL/GenBank/DDBJ databases">
        <title>Muricauda XX sp. nov. and Muricauda XXX sp. nov., two novel species isolated from Okinawa Trough.</title>
        <authorList>
            <person name="Cao W."/>
            <person name="Deng X."/>
        </authorList>
    </citation>
    <scope>NUCLEOTIDE SEQUENCE [LARGE SCALE GENOMIC DNA]</scope>
    <source>
        <strain evidence="1 2">81s02</strain>
    </source>
</reference>
<dbReference type="InterPro" id="IPR021284">
    <property type="entry name" value="DUF2750"/>
</dbReference>
<organism evidence="1 2">
    <name type="scientific">Flagellimonas okinawensis</name>
    <dbReference type="NCBI Taxonomy" id="3031324"/>
    <lineage>
        <taxon>Bacteria</taxon>
        <taxon>Pseudomonadati</taxon>
        <taxon>Bacteroidota</taxon>
        <taxon>Flavobacteriia</taxon>
        <taxon>Flavobacteriales</taxon>
        <taxon>Flavobacteriaceae</taxon>
        <taxon>Flagellimonas</taxon>
    </lineage>
</organism>
<name>A0ABT5XQV3_9FLAO</name>
<gene>
    <name evidence="1" type="ORF">PY091_13695</name>
</gene>